<dbReference type="InterPro" id="IPR007487">
    <property type="entry name" value="ABC_transpt-TYRBP-like"/>
</dbReference>
<dbReference type="Gene3D" id="3.30.450.20">
    <property type="entry name" value="PAS domain"/>
    <property type="match status" value="1"/>
</dbReference>
<reference evidence="11 12" key="1">
    <citation type="journal article" date="2021" name="Nat. Commun.">
        <title>Isolation of a member of the candidate phylum Atribacteria reveals a unique cell membrane structure.</title>
        <authorList>
            <person name="Taiki K."/>
            <person name="Nobu M.K."/>
            <person name="Kusada H."/>
            <person name="Meng X.-Y."/>
            <person name="Hosoki N."/>
            <person name="Uematsu K."/>
            <person name="Yoshioka H."/>
            <person name="Kamagata Y."/>
            <person name="Tamaki H."/>
        </authorList>
    </citation>
    <scope>NUCLEOTIDE SEQUENCE [LARGE SCALE GENOMIC DNA]</scope>
    <source>
        <strain evidence="11 12">RT761</strain>
    </source>
</reference>
<evidence type="ECO:0000256" key="4">
    <source>
        <dbReference type="ARBA" id="ARBA00022692"/>
    </source>
</evidence>
<protein>
    <submittedName>
        <fullName evidence="11">Oxygen sensor histidine kinase NreB</fullName>
        <ecNumber evidence="11">2.7.13.3</ecNumber>
    </submittedName>
</protein>
<dbReference type="GO" id="GO:0000155">
    <property type="term" value="F:phosphorelay sensor kinase activity"/>
    <property type="evidence" value="ECO:0007669"/>
    <property type="project" value="InterPro"/>
</dbReference>
<dbReference type="InterPro" id="IPR011712">
    <property type="entry name" value="Sig_transdc_His_kin_sub3_dim/P"/>
</dbReference>
<name>A0A7T1AKC5_ATRLM</name>
<evidence type="ECO:0000256" key="6">
    <source>
        <dbReference type="ARBA" id="ARBA00022989"/>
    </source>
</evidence>
<keyword evidence="3 11" id="KW-0808">Transferase</keyword>
<evidence type="ECO:0000313" key="12">
    <source>
        <dbReference type="Proteomes" id="UP000594463"/>
    </source>
</evidence>
<dbReference type="PANTHER" id="PTHR24421:SF37">
    <property type="entry name" value="SENSOR HISTIDINE KINASE NARS"/>
    <property type="match status" value="1"/>
</dbReference>
<dbReference type="InterPro" id="IPR003594">
    <property type="entry name" value="HATPase_dom"/>
</dbReference>
<dbReference type="Pfam" id="PF04392">
    <property type="entry name" value="ABC_sub_bind"/>
    <property type="match status" value="1"/>
</dbReference>
<organism evidence="11 12">
    <name type="scientific">Atribacter laminatus</name>
    <dbReference type="NCBI Taxonomy" id="2847778"/>
    <lineage>
        <taxon>Bacteria</taxon>
        <taxon>Pseudomonadati</taxon>
        <taxon>Atribacterota</taxon>
        <taxon>Atribacteria</taxon>
        <taxon>Atribacterales</taxon>
        <taxon>Atribacteraceae</taxon>
        <taxon>Atribacter</taxon>
    </lineage>
</organism>
<dbReference type="RefSeq" id="WP_218112698.1">
    <property type="nucleotide sequence ID" value="NZ_CP065383.1"/>
</dbReference>
<dbReference type="PROSITE" id="PS50113">
    <property type="entry name" value="PAC"/>
    <property type="match status" value="1"/>
</dbReference>
<dbReference type="SMART" id="SM00387">
    <property type="entry name" value="HATPase_c"/>
    <property type="match status" value="1"/>
</dbReference>
<evidence type="ECO:0000256" key="2">
    <source>
        <dbReference type="ARBA" id="ARBA00022475"/>
    </source>
</evidence>
<accession>A0A7T1AKC5</accession>
<evidence type="ECO:0000256" key="9">
    <source>
        <dbReference type="SAM" id="Phobius"/>
    </source>
</evidence>
<dbReference type="Pfam" id="PF02518">
    <property type="entry name" value="HATPase_c"/>
    <property type="match status" value="1"/>
</dbReference>
<evidence type="ECO:0000313" key="11">
    <source>
        <dbReference type="EMBL" id="QPM67498.1"/>
    </source>
</evidence>
<feature type="domain" description="PAC" evidence="10">
    <location>
        <begin position="445"/>
        <end position="498"/>
    </location>
</feature>
<keyword evidence="8 9" id="KW-0472">Membrane</keyword>
<keyword evidence="5 11" id="KW-0418">Kinase</keyword>
<dbReference type="Pfam" id="PF07730">
    <property type="entry name" value="HisKA_3"/>
    <property type="match status" value="1"/>
</dbReference>
<dbReference type="GO" id="GO:0005886">
    <property type="term" value="C:plasma membrane"/>
    <property type="evidence" value="ECO:0007669"/>
    <property type="project" value="UniProtKB-SubCell"/>
</dbReference>
<comment type="subcellular location">
    <subcellularLocation>
        <location evidence="1">Cell membrane</location>
        <topology evidence="1">Multi-pass membrane protein</topology>
    </subcellularLocation>
</comment>
<dbReference type="Pfam" id="PF08447">
    <property type="entry name" value="PAS_3"/>
    <property type="match status" value="1"/>
</dbReference>
<gene>
    <name evidence="11" type="primary">nreB</name>
    <name evidence="11" type="ORF">RT761_00701</name>
</gene>
<dbReference type="InterPro" id="IPR000700">
    <property type="entry name" value="PAS-assoc_C"/>
</dbReference>
<dbReference type="SUPFAM" id="SSF55874">
    <property type="entry name" value="ATPase domain of HSP90 chaperone/DNA topoisomerase II/histidine kinase"/>
    <property type="match status" value="1"/>
</dbReference>
<dbReference type="InterPro" id="IPR036890">
    <property type="entry name" value="HATPase_C_sf"/>
</dbReference>
<dbReference type="Proteomes" id="UP000594463">
    <property type="component" value="Chromosome"/>
</dbReference>
<dbReference type="Gene3D" id="3.40.50.2300">
    <property type="match status" value="2"/>
</dbReference>
<dbReference type="CDD" id="cd16917">
    <property type="entry name" value="HATPase_UhpB-NarQ-NarX-like"/>
    <property type="match status" value="1"/>
</dbReference>
<dbReference type="PANTHER" id="PTHR24421">
    <property type="entry name" value="NITRATE/NITRITE SENSOR PROTEIN NARX-RELATED"/>
    <property type="match status" value="1"/>
</dbReference>
<keyword evidence="4 9" id="KW-0812">Transmembrane</keyword>
<dbReference type="KEGG" id="alam:RT761_00701"/>
<keyword evidence="7" id="KW-0902">Two-component regulatory system</keyword>
<dbReference type="AlphaFoldDB" id="A0A7T1AKC5"/>
<dbReference type="EC" id="2.7.13.3" evidence="11"/>
<keyword evidence="2" id="KW-1003">Cell membrane</keyword>
<dbReference type="InterPro" id="IPR000014">
    <property type="entry name" value="PAS"/>
</dbReference>
<dbReference type="Gene3D" id="1.20.5.1930">
    <property type="match status" value="1"/>
</dbReference>
<evidence type="ECO:0000256" key="5">
    <source>
        <dbReference type="ARBA" id="ARBA00022777"/>
    </source>
</evidence>
<dbReference type="InterPro" id="IPR050482">
    <property type="entry name" value="Sensor_HK_TwoCompSys"/>
</dbReference>
<dbReference type="CDD" id="cd00130">
    <property type="entry name" value="PAS"/>
    <property type="match status" value="1"/>
</dbReference>
<dbReference type="InterPro" id="IPR035965">
    <property type="entry name" value="PAS-like_dom_sf"/>
</dbReference>
<dbReference type="Gene3D" id="3.30.565.10">
    <property type="entry name" value="Histidine kinase-like ATPase, C-terminal domain"/>
    <property type="match status" value="1"/>
</dbReference>
<evidence type="ECO:0000259" key="10">
    <source>
        <dbReference type="PROSITE" id="PS50113"/>
    </source>
</evidence>
<dbReference type="SUPFAM" id="SSF55785">
    <property type="entry name" value="PYP-like sensor domain (PAS domain)"/>
    <property type="match status" value="1"/>
</dbReference>
<keyword evidence="12" id="KW-1185">Reference proteome</keyword>
<evidence type="ECO:0000256" key="7">
    <source>
        <dbReference type="ARBA" id="ARBA00023012"/>
    </source>
</evidence>
<evidence type="ECO:0000256" key="3">
    <source>
        <dbReference type="ARBA" id="ARBA00022679"/>
    </source>
</evidence>
<evidence type="ECO:0000256" key="8">
    <source>
        <dbReference type="ARBA" id="ARBA00023136"/>
    </source>
</evidence>
<proteinExistence type="predicted"/>
<evidence type="ECO:0000256" key="1">
    <source>
        <dbReference type="ARBA" id="ARBA00004651"/>
    </source>
</evidence>
<dbReference type="EMBL" id="CP065383">
    <property type="protein sequence ID" value="QPM67498.1"/>
    <property type="molecule type" value="Genomic_DNA"/>
</dbReference>
<sequence>MKKCKAFLFFLILLSFVWLATSLGMAKSPRHILLLSSYHPGYNWSKQIVPGVLSVLGDEIDLVIEYMGSERKTGNLHYQKLYELYQHNFEDTQFDVIIATDNEALEFLFHYRDLLFPGTPVVFCGVNNYEDGLLKDYSLYTGVAENIDIKGTLNAALTIQPNTQHVLVLVDRSTRTGQIIRSLLDETIHQFEDRLIFNVLETNDFATVFGCITALPENSIVLLMNPYLELSGSLIPIQRSTDMITHYSTIPVFSMWDSFLGYGIVGGIFADGFSEGKAAANMALSILQGKPVEDLPVITMSINSLIFDYNQLERLNISLNRLPEGSLIINKPVPFYVQYRKWVWATILILSFFIITIFFLVLGIRTKSRAEALIRQNEDRLKIALEVSNTVLWDWDIINGNLTFIDNDMERTIQYDDWEKSIHPEDREQIINNIKMHLLGYSDDYRAEFRILSKSAQWQWIFAAGKVVDYDSQNVPVRMTGIQLDITERKLLERKVLEVSRNERRKIGQDLHDGLGQDLTGIAFLAKALEKKLLSKSAQEVGDISTISSLVKQAILKTKNLARGLCPNDSESENLPFILEKLLSMTSETFGVEYSFKWNQSVLVADNLVITQLYYIAQEALHNSIQHGKATNVSISLYSSNGKVILEIRDNGIGIPSDAQEGLGLQSMKYRAELIGAQLNIKKGADEGTIVSCIFNN</sequence>
<keyword evidence="6 9" id="KW-1133">Transmembrane helix</keyword>
<feature type="transmembrane region" description="Helical" evidence="9">
    <location>
        <begin position="342"/>
        <end position="364"/>
    </location>
</feature>
<dbReference type="GO" id="GO:0046983">
    <property type="term" value="F:protein dimerization activity"/>
    <property type="evidence" value="ECO:0007669"/>
    <property type="project" value="InterPro"/>
</dbReference>
<dbReference type="InterPro" id="IPR013655">
    <property type="entry name" value="PAS_fold_3"/>
</dbReference>